<evidence type="ECO:0000313" key="3">
    <source>
        <dbReference type="EMBL" id="KAJ7608745.1"/>
    </source>
</evidence>
<evidence type="ECO:0000313" key="4">
    <source>
        <dbReference type="Proteomes" id="UP001221142"/>
    </source>
</evidence>
<evidence type="ECO:0000259" key="2">
    <source>
        <dbReference type="Pfam" id="PF18566"/>
    </source>
</evidence>
<name>A0AAD7F8H7_9AGAR</name>
<keyword evidence="4" id="KW-1185">Reference proteome</keyword>
<dbReference type="AlphaFoldDB" id="A0AAD7F8H7"/>
<feature type="domain" description="Linalool dehydratase/isomerase" evidence="2">
    <location>
        <begin position="56"/>
        <end position="400"/>
    </location>
</feature>
<organism evidence="3 4">
    <name type="scientific">Roridomyces roridus</name>
    <dbReference type="NCBI Taxonomy" id="1738132"/>
    <lineage>
        <taxon>Eukaryota</taxon>
        <taxon>Fungi</taxon>
        <taxon>Dikarya</taxon>
        <taxon>Basidiomycota</taxon>
        <taxon>Agaricomycotina</taxon>
        <taxon>Agaricomycetes</taxon>
        <taxon>Agaricomycetidae</taxon>
        <taxon>Agaricales</taxon>
        <taxon>Marasmiineae</taxon>
        <taxon>Mycenaceae</taxon>
        <taxon>Roridomyces</taxon>
    </lineage>
</organism>
<dbReference type="InterPro" id="IPR041411">
    <property type="entry name" value="Ldi"/>
</dbReference>
<reference evidence="3" key="1">
    <citation type="submission" date="2023-03" db="EMBL/GenBank/DDBJ databases">
        <title>Massive genome expansion in bonnet fungi (Mycena s.s.) driven by repeated elements and novel gene families across ecological guilds.</title>
        <authorList>
            <consortium name="Lawrence Berkeley National Laboratory"/>
            <person name="Harder C.B."/>
            <person name="Miyauchi S."/>
            <person name="Viragh M."/>
            <person name="Kuo A."/>
            <person name="Thoen E."/>
            <person name="Andreopoulos B."/>
            <person name="Lu D."/>
            <person name="Skrede I."/>
            <person name="Drula E."/>
            <person name="Henrissat B."/>
            <person name="Morin E."/>
            <person name="Kohler A."/>
            <person name="Barry K."/>
            <person name="LaButti K."/>
            <person name="Morin E."/>
            <person name="Salamov A."/>
            <person name="Lipzen A."/>
            <person name="Mereny Z."/>
            <person name="Hegedus B."/>
            <person name="Baldrian P."/>
            <person name="Stursova M."/>
            <person name="Weitz H."/>
            <person name="Taylor A."/>
            <person name="Grigoriev I.V."/>
            <person name="Nagy L.G."/>
            <person name="Martin F."/>
            <person name="Kauserud H."/>
        </authorList>
    </citation>
    <scope>NUCLEOTIDE SEQUENCE</scope>
    <source>
        <strain evidence="3">9284</strain>
    </source>
</reference>
<feature type="region of interest" description="Disordered" evidence="1">
    <location>
        <begin position="328"/>
        <end position="350"/>
    </location>
</feature>
<comment type="caution">
    <text evidence="3">The sequence shown here is derived from an EMBL/GenBank/DDBJ whole genome shotgun (WGS) entry which is preliminary data.</text>
</comment>
<evidence type="ECO:0000256" key="1">
    <source>
        <dbReference type="SAM" id="MobiDB-lite"/>
    </source>
</evidence>
<sequence>MFPQTLPPDFLLDFPKLSPLQAGHLRHFHNLASALPGEWPHMGSQLSGPEWLDSFRYQLATVAYGAAVAHYHRLPALRAPFKTLLEALIGKMLMKEVWAYWYLTSQSGRFVDPDITELRKPWPDPIVRENIMYSGHLLLMVSLHAMLFNDDKYDAPDALTFKWDPIFWGMGPETFSYNRSSLQDAILKEMERENWMGVCCEPNNVFVICNQFPLIAIRYNDIRNKTNIVGPALEKYTAAWKAKGGFHQPDGLFVSMYLVKQDKKIPPRTIGFTAWGCAFMNSWNSEQIHALYPSQSLGFFTPIPNEDRINMNSAAVGNTIRKLVQEENADPSDPATLAKARSITGPTPDGTRFSVPDFGYAAMWLSEVDSPERLNGLLRHADAFLNPTWEEGGLYYPRRDGAEDGEGNWIRVDPFTGNAAIGYARLNVPDGQKKMWERPWDEEYFAKAPYVDGVDLGSGVNFLRGEWDSAKGAMVLTVRTWDGADKTIEPVFCNLPMGNYGVYIGGELVEVRKAEGNIKVTVKVGGADVDVVLLKE</sequence>
<dbReference type="Pfam" id="PF18566">
    <property type="entry name" value="Ldi"/>
    <property type="match status" value="1"/>
</dbReference>
<dbReference type="Proteomes" id="UP001221142">
    <property type="component" value="Unassembled WGS sequence"/>
</dbReference>
<dbReference type="EMBL" id="JARKIF010000043">
    <property type="protein sequence ID" value="KAJ7608745.1"/>
    <property type="molecule type" value="Genomic_DNA"/>
</dbReference>
<gene>
    <name evidence="3" type="ORF">FB45DRAFT_1067234</name>
</gene>
<accession>A0AAD7F8H7</accession>
<protein>
    <recommendedName>
        <fullName evidence="2">Linalool dehydratase/isomerase domain-containing protein</fullName>
    </recommendedName>
</protein>
<proteinExistence type="predicted"/>